<dbReference type="Gene3D" id="1.10.1200.10">
    <property type="entry name" value="ACP-like"/>
    <property type="match status" value="1"/>
</dbReference>
<dbReference type="GO" id="GO:0000035">
    <property type="term" value="F:acyl binding"/>
    <property type="evidence" value="ECO:0007669"/>
    <property type="project" value="TreeGrafter"/>
</dbReference>
<keyword evidence="9" id="KW-0249">Electron transport</keyword>
<dbReference type="AlphaFoldDB" id="A0A1E4TSS4"/>
<keyword evidence="8" id="KW-0809">Transit peptide</keyword>
<protein>
    <recommendedName>
        <fullName evidence="13">Acyl carrier protein</fullName>
    </recommendedName>
</protein>
<keyword evidence="16" id="KW-1185">Reference proteome</keyword>
<dbReference type="GO" id="GO:0000036">
    <property type="term" value="F:acyl carrier activity"/>
    <property type="evidence" value="ECO:0007669"/>
    <property type="project" value="TreeGrafter"/>
</dbReference>
<keyword evidence="6" id="KW-0597">Phosphoprotein</keyword>
<comment type="function">
    <text evidence="13">Carrier of the growing fatty acid chain in fatty acid biosynthesis.</text>
</comment>
<dbReference type="PANTHER" id="PTHR20863:SF28">
    <property type="entry name" value="ACYL CARRIER PROTEIN, MITOCHONDRIAL"/>
    <property type="match status" value="1"/>
</dbReference>
<dbReference type="STRING" id="669874.A0A1E4TSS4"/>
<evidence type="ECO:0000256" key="2">
    <source>
        <dbReference type="ARBA" id="ARBA00010930"/>
    </source>
</evidence>
<evidence type="ECO:0000256" key="1">
    <source>
        <dbReference type="ARBA" id="ARBA00004173"/>
    </source>
</evidence>
<reference evidence="16" key="1">
    <citation type="submission" date="2016-05" db="EMBL/GenBank/DDBJ databases">
        <title>Comparative genomics of biotechnologically important yeasts.</title>
        <authorList>
            <consortium name="DOE Joint Genome Institute"/>
            <person name="Riley R."/>
            <person name="Haridas S."/>
            <person name="Wolfe K.H."/>
            <person name="Lopes M.R."/>
            <person name="Hittinger C.T."/>
            <person name="Goker M."/>
            <person name="Salamov A."/>
            <person name="Wisecaver J."/>
            <person name="Long T.M."/>
            <person name="Aerts A.L."/>
            <person name="Barry K."/>
            <person name="Choi C."/>
            <person name="Clum A."/>
            <person name="Coughlan A.Y."/>
            <person name="Deshpande S."/>
            <person name="Douglass A.P."/>
            <person name="Hanson S.J."/>
            <person name="Klenk H.-P."/>
            <person name="Labutti K."/>
            <person name="Lapidus A."/>
            <person name="Lindquist E."/>
            <person name="Lipzen A."/>
            <person name="Meier-Kolthoff J.P."/>
            <person name="Ohm R.A."/>
            <person name="Otillar R.P."/>
            <person name="Pangilinan J."/>
            <person name="Peng Y."/>
            <person name="Rokas A."/>
            <person name="Rosa C.A."/>
            <person name="Scheuner C."/>
            <person name="Sibirny A.A."/>
            <person name="Slot J.C."/>
            <person name="Stielow J.B."/>
            <person name="Sun H."/>
            <person name="Kurtzman C.P."/>
            <person name="Blackwell M."/>
            <person name="Grigoriev I.V."/>
            <person name="Jeffries T.W."/>
        </authorList>
    </citation>
    <scope>NUCLEOTIDE SEQUENCE [LARGE SCALE GENOMIC DNA]</scope>
    <source>
        <strain evidence="16">NRRL Y-2460</strain>
    </source>
</reference>
<dbReference type="PROSITE" id="PS50075">
    <property type="entry name" value="CARRIER"/>
    <property type="match status" value="1"/>
</dbReference>
<dbReference type="EMBL" id="KV454015">
    <property type="protein sequence ID" value="ODV94799.1"/>
    <property type="molecule type" value="Genomic_DNA"/>
</dbReference>
<name>A0A1E4TSS4_PACTA</name>
<dbReference type="PANTHER" id="PTHR20863">
    <property type="entry name" value="ACYL CARRIER PROTEIN"/>
    <property type="match status" value="1"/>
</dbReference>
<dbReference type="PROSITE" id="PS00012">
    <property type="entry name" value="PHOSPHOPANTETHEINE"/>
    <property type="match status" value="1"/>
</dbReference>
<evidence type="ECO:0000256" key="3">
    <source>
        <dbReference type="ARBA" id="ARBA00022448"/>
    </source>
</evidence>
<evidence type="ECO:0000256" key="11">
    <source>
        <dbReference type="ARBA" id="ARBA00023128"/>
    </source>
</evidence>
<evidence type="ECO:0000256" key="12">
    <source>
        <dbReference type="ARBA" id="ARBA00023160"/>
    </source>
</evidence>
<evidence type="ECO:0000256" key="7">
    <source>
        <dbReference type="ARBA" id="ARBA00022832"/>
    </source>
</evidence>
<keyword evidence="12 13" id="KW-0275">Fatty acid biosynthesis</keyword>
<keyword evidence="5 13" id="KW-0444">Lipid biosynthesis</keyword>
<evidence type="ECO:0000256" key="6">
    <source>
        <dbReference type="ARBA" id="ARBA00022553"/>
    </source>
</evidence>
<gene>
    <name evidence="15" type="ORF">PACTADRAFT_50659</name>
</gene>
<proteinExistence type="inferred from homology"/>
<keyword evidence="3" id="KW-0813">Transport</keyword>
<dbReference type="SUPFAM" id="SSF47336">
    <property type="entry name" value="ACP-like"/>
    <property type="match status" value="1"/>
</dbReference>
<keyword evidence="11" id="KW-0496">Mitochondrion</keyword>
<dbReference type="InterPro" id="IPR036736">
    <property type="entry name" value="ACP-like_sf"/>
</dbReference>
<evidence type="ECO:0000256" key="8">
    <source>
        <dbReference type="ARBA" id="ARBA00022946"/>
    </source>
</evidence>
<evidence type="ECO:0000256" key="5">
    <source>
        <dbReference type="ARBA" id="ARBA00022516"/>
    </source>
</evidence>
<evidence type="ECO:0000256" key="4">
    <source>
        <dbReference type="ARBA" id="ARBA00022450"/>
    </source>
</evidence>
<organism evidence="15 16">
    <name type="scientific">Pachysolen tannophilus NRRL Y-2460</name>
    <dbReference type="NCBI Taxonomy" id="669874"/>
    <lineage>
        <taxon>Eukaryota</taxon>
        <taxon>Fungi</taxon>
        <taxon>Dikarya</taxon>
        <taxon>Ascomycota</taxon>
        <taxon>Saccharomycotina</taxon>
        <taxon>Pichiomycetes</taxon>
        <taxon>Pachysolenaceae</taxon>
        <taxon>Pachysolen</taxon>
    </lineage>
</organism>
<sequence>MFRLVTRSLSYRPATVIRAATAVARPVTPLATRFISQSAIRFNLSQDASMLTKEDVLARSVQVLKGFDVKTQDITMDSKFQQDLGFDSLDANDALVALEEEFDVVFDDKFANEVKTVGEAVDYVLANYIPPQQTLDRALR</sequence>
<dbReference type="InterPro" id="IPR009081">
    <property type="entry name" value="PP-bd_ACP"/>
</dbReference>
<dbReference type="GO" id="GO:0005739">
    <property type="term" value="C:mitochondrion"/>
    <property type="evidence" value="ECO:0007669"/>
    <property type="project" value="UniProtKB-SubCell"/>
</dbReference>
<evidence type="ECO:0000259" key="14">
    <source>
        <dbReference type="PROSITE" id="PS50075"/>
    </source>
</evidence>
<dbReference type="OrthoDB" id="448946at2759"/>
<accession>A0A1E4TSS4</accession>
<evidence type="ECO:0000256" key="10">
    <source>
        <dbReference type="ARBA" id="ARBA00023098"/>
    </source>
</evidence>
<dbReference type="Proteomes" id="UP000094236">
    <property type="component" value="Unassembled WGS sequence"/>
</dbReference>
<keyword evidence="10" id="KW-0443">Lipid metabolism</keyword>
<evidence type="ECO:0000313" key="15">
    <source>
        <dbReference type="EMBL" id="ODV94799.1"/>
    </source>
</evidence>
<comment type="subcellular location">
    <subcellularLocation>
        <location evidence="1">Mitochondrion</location>
    </subcellularLocation>
</comment>
<dbReference type="InterPro" id="IPR003231">
    <property type="entry name" value="ACP"/>
</dbReference>
<keyword evidence="7" id="KW-0276">Fatty acid metabolism</keyword>
<evidence type="ECO:0000256" key="13">
    <source>
        <dbReference type="RuleBase" id="RU000722"/>
    </source>
</evidence>
<dbReference type="InterPro" id="IPR006162">
    <property type="entry name" value="Ppantetheine_attach_site"/>
</dbReference>
<feature type="domain" description="Carrier" evidence="14">
    <location>
        <begin position="50"/>
        <end position="128"/>
    </location>
</feature>
<keyword evidence="4 13" id="KW-0596">Phosphopantetheine</keyword>
<comment type="similarity">
    <text evidence="2">Belongs to the acyl carrier protein (ACP) family.</text>
</comment>
<evidence type="ECO:0000313" key="16">
    <source>
        <dbReference type="Proteomes" id="UP000094236"/>
    </source>
</evidence>
<evidence type="ECO:0000256" key="9">
    <source>
        <dbReference type="ARBA" id="ARBA00022982"/>
    </source>
</evidence>
<dbReference type="Pfam" id="PF00550">
    <property type="entry name" value="PP-binding"/>
    <property type="match status" value="1"/>
</dbReference>